<name>A0ABP7BM65_9MICO</name>
<comment type="caution">
    <text evidence="2">The sequence shown here is derived from an EMBL/GenBank/DDBJ whole genome shotgun (WGS) entry which is preliminary data.</text>
</comment>
<protein>
    <recommendedName>
        <fullName evidence="1">DUF7882 domain-containing protein</fullName>
    </recommendedName>
</protein>
<sequence>MSTPALRLARANAQERFTYLRLMGSFYYDGKETPITVDDRALAHLKAVMLTKLRRNESFAVSWSNEDGHGRNTIWVNPAVPLRFSFDAPTSPELDPEWLVQLAEEAVLGGISFTAKSAG</sequence>
<evidence type="ECO:0000313" key="2">
    <source>
        <dbReference type="EMBL" id="GAA3663353.1"/>
    </source>
</evidence>
<evidence type="ECO:0000313" key="3">
    <source>
        <dbReference type="Proteomes" id="UP001410795"/>
    </source>
</evidence>
<dbReference type="Proteomes" id="UP001410795">
    <property type="component" value="Unassembled WGS sequence"/>
</dbReference>
<gene>
    <name evidence="2" type="ORF">GCM10022202_26400</name>
</gene>
<dbReference type="InterPro" id="IPR057204">
    <property type="entry name" value="DUF7882"/>
</dbReference>
<dbReference type="EMBL" id="BAAAYV010000012">
    <property type="protein sequence ID" value="GAA3663353.1"/>
    <property type="molecule type" value="Genomic_DNA"/>
</dbReference>
<proteinExistence type="predicted"/>
<accession>A0ABP7BM65</accession>
<evidence type="ECO:0000259" key="1">
    <source>
        <dbReference type="Pfam" id="PF25355"/>
    </source>
</evidence>
<dbReference type="RefSeq" id="WP_246603703.1">
    <property type="nucleotide sequence ID" value="NZ_JAIJZW010000003.1"/>
</dbReference>
<reference evidence="3" key="1">
    <citation type="journal article" date="2019" name="Int. J. Syst. Evol. Microbiol.">
        <title>The Global Catalogue of Microorganisms (GCM) 10K type strain sequencing project: providing services to taxonomists for standard genome sequencing and annotation.</title>
        <authorList>
            <consortium name="The Broad Institute Genomics Platform"/>
            <consortium name="The Broad Institute Genome Sequencing Center for Infectious Disease"/>
            <person name="Wu L."/>
            <person name="Ma J."/>
        </authorList>
    </citation>
    <scope>NUCLEOTIDE SEQUENCE [LARGE SCALE GENOMIC DNA]</scope>
    <source>
        <strain evidence="3">JCM 16546</strain>
    </source>
</reference>
<organism evidence="2 3">
    <name type="scientific">Microbacterium marinilacus</name>
    <dbReference type="NCBI Taxonomy" id="415209"/>
    <lineage>
        <taxon>Bacteria</taxon>
        <taxon>Bacillati</taxon>
        <taxon>Actinomycetota</taxon>
        <taxon>Actinomycetes</taxon>
        <taxon>Micrococcales</taxon>
        <taxon>Microbacteriaceae</taxon>
        <taxon>Microbacterium</taxon>
    </lineage>
</organism>
<dbReference type="Pfam" id="PF25355">
    <property type="entry name" value="DUF7882"/>
    <property type="match status" value="1"/>
</dbReference>
<keyword evidence="3" id="KW-1185">Reference proteome</keyword>
<feature type="domain" description="DUF7882" evidence="1">
    <location>
        <begin position="23"/>
        <end position="106"/>
    </location>
</feature>